<accession>A0A9D9H1K8</accession>
<proteinExistence type="predicted"/>
<reference evidence="4" key="1">
    <citation type="submission" date="2020-10" db="EMBL/GenBank/DDBJ databases">
        <authorList>
            <person name="Gilroy R."/>
        </authorList>
    </citation>
    <scope>NUCLEOTIDE SEQUENCE</scope>
    <source>
        <strain evidence="4">10192</strain>
    </source>
</reference>
<evidence type="ECO:0000256" key="1">
    <source>
        <dbReference type="SAM" id="Coils"/>
    </source>
</evidence>
<dbReference type="Proteomes" id="UP000823632">
    <property type="component" value="Unassembled WGS sequence"/>
</dbReference>
<evidence type="ECO:0000313" key="4">
    <source>
        <dbReference type="EMBL" id="MBO8431528.1"/>
    </source>
</evidence>
<keyword evidence="1" id="KW-0175">Coiled coil</keyword>
<feature type="region of interest" description="Disordered" evidence="2">
    <location>
        <begin position="536"/>
        <end position="566"/>
    </location>
</feature>
<dbReference type="EMBL" id="JADIND010000202">
    <property type="protein sequence ID" value="MBO8431528.1"/>
    <property type="molecule type" value="Genomic_DNA"/>
</dbReference>
<gene>
    <name evidence="4" type="ORF">IAC76_09090</name>
</gene>
<reference evidence="4" key="2">
    <citation type="journal article" date="2021" name="PeerJ">
        <title>Extensive microbial diversity within the chicken gut microbiome revealed by metagenomics and culture.</title>
        <authorList>
            <person name="Gilroy R."/>
            <person name="Ravi A."/>
            <person name="Getino M."/>
            <person name="Pursley I."/>
            <person name="Horton D.L."/>
            <person name="Alikhan N.F."/>
            <person name="Baker D."/>
            <person name="Gharbi K."/>
            <person name="Hall N."/>
            <person name="Watson M."/>
            <person name="Adriaenssens E.M."/>
            <person name="Foster-Nyarko E."/>
            <person name="Jarju S."/>
            <person name="Secka A."/>
            <person name="Antonio M."/>
            <person name="Oren A."/>
            <person name="Chaudhuri R.R."/>
            <person name="La Ragione R."/>
            <person name="Hildebrand F."/>
            <person name="Pallen M.J."/>
        </authorList>
    </citation>
    <scope>NUCLEOTIDE SEQUENCE</scope>
    <source>
        <strain evidence="4">10192</strain>
    </source>
</reference>
<keyword evidence="3" id="KW-0812">Transmembrane</keyword>
<dbReference type="InterPro" id="IPR007813">
    <property type="entry name" value="PilN"/>
</dbReference>
<name>A0A9D9H1K8_9BACT</name>
<keyword evidence="3" id="KW-0472">Membrane</keyword>
<dbReference type="AlphaFoldDB" id="A0A9D9H1K8"/>
<protein>
    <submittedName>
        <fullName evidence="4">PilN domain-containing protein</fullName>
    </submittedName>
</protein>
<comment type="caution">
    <text evidence="4">The sequence shown here is derived from an EMBL/GenBank/DDBJ whole genome shotgun (WGS) entry which is preliminary data.</text>
</comment>
<sequence>MGNLLSSFMGSGHKDTVYLSVTPGVGLELCLIDPQSRQVKAYAVRELAYNETTKDIADYEALKSAVEEMYMEVGVNPRCNVIVNLPVCALGTMNLPLIMAENSIEVSVTSEVEQSYIFRRLEPVVAWTDVNTGSNGGDTRKILYAAMQKPVIENIAAALGALGSTLTSVEISVVSYLRALDYIGYTSAQMKDNITWNLMIVSSTGYSLISMVGKTIVDYYEEPLAIKTFEGDDIYNAINASAQITLMSYPANYLYIISETDMVSAELLSKKIQNAGTVDFLENNTFKKQEVMPVSLEVLPDNVMKISLQAVGCALSLISNYPLHFDFMKDTAKVAVADEPVSLQFGDQTIDLSPTKATQLAFGVLVICAGLLSALAFGVLPGMESAKQSQLSEVEGKVKELETQLQTAEGEQSATGSFDMAKQVDYVLKNNRAKLMNYTAIGTSIPDTVWLTYFMTTDDGLIDVKGAATNVEDVYTFFKNMKDSLINTKLRLYKLQMQSSSVDDVISNDSSSNYEFEITNMEENQLKSLLGITSENGENENAASNAKNGGKAPNNKLLSDKPVQVN</sequence>
<feature type="transmembrane region" description="Helical" evidence="3">
    <location>
        <begin position="360"/>
        <end position="380"/>
    </location>
</feature>
<keyword evidence="3" id="KW-1133">Transmembrane helix</keyword>
<organism evidence="4 5">
    <name type="scientific">Candidatus Scatousia excrementipullorum</name>
    <dbReference type="NCBI Taxonomy" id="2840936"/>
    <lineage>
        <taxon>Bacteria</taxon>
        <taxon>Candidatus Scatousia</taxon>
    </lineage>
</organism>
<dbReference type="Pfam" id="PF05137">
    <property type="entry name" value="PilN"/>
    <property type="match status" value="1"/>
</dbReference>
<evidence type="ECO:0000313" key="5">
    <source>
        <dbReference type="Proteomes" id="UP000823632"/>
    </source>
</evidence>
<evidence type="ECO:0000256" key="2">
    <source>
        <dbReference type="SAM" id="MobiDB-lite"/>
    </source>
</evidence>
<evidence type="ECO:0000256" key="3">
    <source>
        <dbReference type="SAM" id="Phobius"/>
    </source>
</evidence>
<feature type="compositionally biased region" description="Low complexity" evidence="2">
    <location>
        <begin position="536"/>
        <end position="556"/>
    </location>
</feature>
<feature type="coiled-coil region" evidence="1">
    <location>
        <begin position="384"/>
        <end position="411"/>
    </location>
</feature>